<organism evidence="2 3">
    <name type="scientific">Prunus dulcis</name>
    <name type="common">Almond</name>
    <name type="synonym">Amygdalus dulcis</name>
    <dbReference type="NCBI Taxonomy" id="3755"/>
    <lineage>
        <taxon>Eukaryota</taxon>
        <taxon>Viridiplantae</taxon>
        <taxon>Streptophyta</taxon>
        <taxon>Embryophyta</taxon>
        <taxon>Tracheophyta</taxon>
        <taxon>Spermatophyta</taxon>
        <taxon>Magnoliopsida</taxon>
        <taxon>eudicotyledons</taxon>
        <taxon>Gunneridae</taxon>
        <taxon>Pentapetalae</taxon>
        <taxon>rosids</taxon>
        <taxon>fabids</taxon>
        <taxon>Rosales</taxon>
        <taxon>Rosaceae</taxon>
        <taxon>Amygdaloideae</taxon>
        <taxon>Amygdaleae</taxon>
        <taxon>Prunus</taxon>
    </lineage>
</organism>
<dbReference type="Proteomes" id="UP001054821">
    <property type="component" value="Chromosome 6"/>
</dbReference>
<evidence type="ECO:0000313" key="2">
    <source>
        <dbReference type="EMBL" id="KAI5324430.1"/>
    </source>
</evidence>
<dbReference type="EMBL" id="JAJFAZ020000006">
    <property type="protein sequence ID" value="KAI5324430.1"/>
    <property type="molecule type" value="Genomic_DNA"/>
</dbReference>
<keyword evidence="1" id="KW-1133">Transmembrane helix</keyword>
<protein>
    <recommendedName>
        <fullName evidence="4">Transmembrane protein</fullName>
    </recommendedName>
</protein>
<keyword evidence="3" id="KW-1185">Reference proteome</keyword>
<accession>A0AAD4YWY6</accession>
<reference evidence="2 3" key="1">
    <citation type="journal article" date="2022" name="G3 (Bethesda)">
        <title>Whole-genome sequence and methylome profiling of the almond [Prunus dulcis (Mill.) D.A. Webb] cultivar 'Nonpareil'.</title>
        <authorList>
            <person name="D'Amico-Willman K.M."/>
            <person name="Ouma W.Z."/>
            <person name="Meulia T."/>
            <person name="Sideli G.M."/>
            <person name="Gradziel T.M."/>
            <person name="Fresnedo-Ramirez J."/>
        </authorList>
    </citation>
    <scope>NUCLEOTIDE SEQUENCE [LARGE SCALE GENOMIC DNA]</scope>
    <source>
        <strain evidence="2">Clone GOH B32 T37-40</strain>
    </source>
</reference>
<sequence>MRERENGNNKNDFFLLFSFVLGNLILGFLGFLFCSFSFFFVCVIEGGGKKTRRSGLSSKNVIFLLPGFRKYPWVTLVVSVKEQTKRICDWRPLILPPSIGI</sequence>
<gene>
    <name evidence="2" type="ORF">L3X38_033503</name>
</gene>
<feature type="transmembrane region" description="Helical" evidence="1">
    <location>
        <begin position="13"/>
        <end position="44"/>
    </location>
</feature>
<evidence type="ECO:0000313" key="3">
    <source>
        <dbReference type="Proteomes" id="UP001054821"/>
    </source>
</evidence>
<proteinExistence type="predicted"/>
<evidence type="ECO:0008006" key="4">
    <source>
        <dbReference type="Google" id="ProtNLM"/>
    </source>
</evidence>
<keyword evidence="1" id="KW-0472">Membrane</keyword>
<evidence type="ECO:0000256" key="1">
    <source>
        <dbReference type="SAM" id="Phobius"/>
    </source>
</evidence>
<dbReference type="AlphaFoldDB" id="A0AAD4YWY6"/>
<keyword evidence="1" id="KW-0812">Transmembrane</keyword>
<name>A0AAD4YWY6_PRUDU</name>
<comment type="caution">
    <text evidence="2">The sequence shown here is derived from an EMBL/GenBank/DDBJ whole genome shotgun (WGS) entry which is preliminary data.</text>
</comment>